<organism evidence="2 3">
    <name type="scientific">Panagrolaimus davidi</name>
    <dbReference type="NCBI Taxonomy" id="227884"/>
    <lineage>
        <taxon>Eukaryota</taxon>
        <taxon>Metazoa</taxon>
        <taxon>Ecdysozoa</taxon>
        <taxon>Nematoda</taxon>
        <taxon>Chromadorea</taxon>
        <taxon>Rhabditida</taxon>
        <taxon>Tylenchina</taxon>
        <taxon>Panagrolaimomorpha</taxon>
        <taxon>Panagrolaimoidea</taxon>
        <taxon>Panagrolaimidae</taxon>
        <taxon>Panagrolaimus</taxon>
    </lineage>
</organism>
<sequence length="611" mass="69528">MINQLQTDFGLSKIQAEKFKNISVTPKFFGNAFQTYQKFKNDKNTSFLGLLLEDREIDLFCNETLVKESFVSVNNEVKEVGLCNITFSSFLPLLISDNGNFNRYKIIPEVASIILSQAAAISNNNNNTKISQTRLNEIISSLNQTLGKFPPFDFSPFFGDNQHLLDAIFCGNFLSSLQHSTGQPQIQLNTLLDDFQKKVQEFVMKLTPGQSHSSGGVNKCGDMVVEKNKACDVLNFLSVGNTAGIKTMFNGLILVSPDVPITRELVRRLNQPLLKLNYFRDLISDFVQASDGLQDEISKSDLQKAAKVLKWILPISGLNGTATLSNILEHLFQNSSDSKSLLIMAKHFSNQFLNVSNCFRMDRFRFMKSEKDIEKQAMCLSNYDMYFSAIVFPDNLTNAKDLSEYTEYKIRHSHDLVDGTDFLIDRPNRFISRDSPFRDLKYLTFGFSFLQEAIEKSLISMFTNKTINEGLYAQQEPYPCVQQDWFNVTVFLSLFLILSWMIPSALLVKNIVWEKEVRLKEMMRIMGLGDMIHFLLILPQTGIGYGLTMIALAESSGMATWDGIYFIELDAYHVNLPKIIIAFVIDIFIYTILAWYISAVFPGTYGFCFQF</sequence>
<feature type="transmembrane region" description="Helical" evidence="1">
    <location>
        <begin position="485"/>
        <end position="512"/>
    </location>
</feature>
<protein>
    <submittedName>
        <fullName evidence="3">Uncharacterized protein</fullName>
    </submittedName>
</protein>
<evidence type="ECO:0000313" key="3">
    <source>
        <dbReference type="WBParaSite" id="PDA_v2.g1141.t1"/>
    </source>
</evidence>
<keyword evidence="2" id="KW-1185">Reference proteome</keyword>
<proteinExistence type="predicted"/>
<dbReference type="InterPro" id="IPR026082">
    <property type="entry name" value="ABCA"/>
</dbReference>
<keyword evidence="1" id="KW-0812">Transmembrane</keyword>
<dbReference type="GO" id="GO:0005319">
    <property type="term" value="F:lipid transporter activity"/>
    <property type="evidence" value="ECO:0007669"/>
    <property type="project" value="TreeGrafter"/>
</dbReference>
<keyword evidence="1" id="KW-1133">Transmembrane helix</keyword>
<dbReference type="AlphaFoldDB" id="A0A914P896"/>
<dbReference type="GO" id="GO:0140359">
    <property type="term" value="F:ABC-type transporter activity"/>
    <property type="evidence" value="ECO:0007669"/>
    <property type="project" value="InterPro"/>
</dbReference>
<evidence type="ECO:0000313" key="2">
    <source>
        <dbReference type="Proteomes" id="UP000887578"/>
    </source>
</evidence>
<dbReference type="PANTHER" id="PTHR19229">
    <property type="entry name" value="ATP-BINDING CASSETTE TRANSPORTER SUBFAMILY A ABCA"/>
    <property type="match status" value="1"/>
</dbReference>
<dbReference type="WBParaSite" id="PDA_v2.g1141.t1">
    <property type="protein sequence ID" value="PDA_v2.g1141.t1"/>
    <property type="gene ID" value="PDA_v2.g1141"/>
</dbReference>
<evidence type="ECO:0000256" key="1">
    <source>
        <dbReference type="SAM" id="Phobius"/>
    </source>
</evidence>
<feature type="transmembrane region" description="Helical" evidence="1">
    <location>
        <begin position="579"/>
        <end position="601"/>
    </location>
</feature>
<feature type="transmembrane region" description="Helical" evidence="1">
    <location>
        <begin position="532"/>
        <end position="553"/>
    </location>
</feature>
<keyword evidence="1" id="KW-0472">Membrane</keyword>
<dbReference type="Proteomes" id="UP000887578">
    <property type="component" value="Unplaced"/>
</dbReference>
<name>A0A914P896_9BILA</name>
<reference evidence="3" key="1">
    <citation type="submission" date="2022-11" db="UniProtKB">
        <authorList>
            <consortium name="WormBaseParasite"/>
        </authorList>
    </citation>
    <scope>IDENTIFICATION</scope>
</reference>
<accession>A0A914P896</accession>
<dbReference type="GO" id="GO:0016020">
    <property type="term" value="C:membrane"/>
    <property type="evidence" value="ECO:0007669"/>
    <property type="project" value="InterPro"/>
</dbReference>
<dbReference type="PANTHER" id="PTHR19229:SF260">
    <property type="entry name" value="ABC TRANSPORTER DOMAIN-CONTAINING PROTEIN"/>
    <property type="match status" value="1"/>
</dbReference>